<dbReference type="PANTHER" id="PTHR21569:SF16">
    <property type="entry name" value="RIBOSOMAL PROTEIN S16"/>
    <property type="match status" value="1"/>
</dbReference>
<dbReference type="InterPro" id="IPR014721">
    <property type="entry name" value="Ribsml_uS5_D2-typ_fold_subgr"/>
</dbReference>
<dbReference type="GeneID" id="24920014"/>
<dbReference type="InterPro" id="IPR020568">
    <property type="entry name" value="Ribosomal_Su5_D2-typ_SF"/>
</dbReference>
<dbReference type="EMBL" id="FN668638">
    <property type="protein sequence ID" value="CBK19972.2"/>
    <property type="molecule type" value="Genomic_DNA"/>
</dbReference>
<evidence type="ECO:0000256" key="2">
    <source>
        <dbReference type="ARBA" id="ARBA00022980"/>
    </source>
</evidence>
<dbReference type="RefSeq" id="XP_012894020.1">
    <property type="nucleotide sequence ID" value="XM_013038566.1"/>
</dbReference>
<dbReference type="GO" id="GO:0022627">
    <property type="term" value="C:cytosolic small ribosomal subunit"/>
    <property type="evidence" value="ECO:0007669"/>
    <property type="project" value="TreeGrafter"/>
</dbReference>
<organism evidence="5">
    <name type="scientific">Blastocystis hominis</name>
    <dbReference type="NCBI Taxonomy" id="12968"/>
    <lineage>
        <taxon>Eukaryota</taxon>
        <taxon>Sar</taxon>
        <taxon>Stramenopiles</taxon>
        <taxon>Bigyra</taxon>
        <taxon>Opalozoa</taxon>
        <taxon>Opalinata</taxon>
        <taxon>Blastocystidae</taxon>
        <taxon>Blastocystis</taxon>
    </lineage>
</organism>
<evidence type="ECO:0000313" key="6">
    <source>
        <dbReference type="EMBL" id="CBK22908.2"/>
    </source>
</evidence>
<dbReference type="EMBL" id="FN668652">
    <property type="protein sequence ID" value="CBK22908.2"/>
    <property type="molecule type" value="Genomic_DNA"/>
</dbReference>
<dbReference type="PANTHER" id="PTHR21569">
    <property type="entry name" value="RIBOSOMAL PROTEIN S9"/>
    <property type="match status" value="1"/>
</dbReference>
<dbReference type="InterPro" id="IPR020574">
    <property type="entry name" value="Ribosomal_uS9_CS"/>
</dbReference>
<dbReference type="FunFam" id="3.30.230.10:FF:000007">
    <property type="entry name" value="40S ribosomal protein S16"/>
    <property type="match status" value="1"/>
</dbReference>
<evidence type="ECO:0008006" key="8">
    <source>
        <dbReference type="Google" id="ProtNLM"/>
    </source>
</evidence>
<protein>
    <recommendedName>
        <fullName evidence="8">Ribosomal protein S9</fullName>
    </recommendedName>
</protein>
<sequence>MSTEQAKPSVQTFGRKKNAIAVAHCKYGKGVMRLNNQPIDIMQPECMKMKAIEPVLLLGAERFANLDIRVTVKGGGRVAQIYAIRQAISRAIVAFYQKYVDEQAKREIKDLLVSFDRSLIAADPRRCEPKKYGGPSARARYQKSYR</sequence>
<dbReference type="AlphaFoldDB" id="D8LVY3"/>
<dbReference type="GO" id="GO:0006412">
    <property type="term" value="P:translation"/>
    <property type="evidence" value="ECO:0007669"/>
    <property type="project" value="InterPro"/>
</dbReference>
<comment type="similarity">
    <text evidence="1 4">Belongs to the universal ribosomal protein uS9 family.</text>
</comment>
<dbReference type="RefSeq" id="XP_012896956.1">
    <property type="nucleotide sequence ID" value="XM_013041502.1"/>
</dbReference>
<dbReference type="GO" id="GO:0003735">
    <property type="term" value="F:structural constituent of ribosome"/>
    <property type="evidence" value="ECO:0007669"/>
    <property type="project" value="InterPro"/>
</dbReference>
<dbReference type="SUPFAM" id="SSF54211">
    <property type="entry name" value="Ribosomal protein S5 domain 2-like"/>
    <property type="match status" value="1"/>
</dbReference>
<evidence type="ECO:0000256" key="3">
    <source>
        <dbReference type="ARBA" id="ARBA00023274"/>
    </source>
</evidence>
<evidence type="ECO:0000256" key="1">
    <source>
        <dbReference type="ARBA" id="ARBA00005251"/>
    </source>
</evidence>
<dbReference type="GO" id="GO:0003723">
    <property type="term" value="F:RNA binding"/>
    <property type="evidence" value="ECO:0007669"/>
    <property type="project" value="TreeGrafter"/>
</dbReference>
<dbReference type="GO" id="GO:0000462">
    <property type="term" value="P:maturation of SSU-rRNA from tricistronic rRNA transcript (SSU-rRNA, 5.8S rRNA, LSU-rRNA)"/>
    <property type="evidence" value="ECO:0007669"/>
    <property type="project" value="TreeGrafter"/>
</dbReference>
<keyword evidence="7" id="KW-1185">Reference proteome</keyword>
<dbReference type="FunCoup" id="D8LVY3">
    <property type="interactions" value="330"/>
</dbReference>
<dbReference type="Proteomes" id="UP000008312">
    <property type="component" value="Unassembled WGS sequence"/>
</dbReference>
<evidence type="ECO:0000256" key="4">
    <source>
        <dbReference type="RuleBase" id="RU003815"/>
    </source>
</evidence>
<proteinExistence type="inferred from homology"/>
<dbReference type="InterPro" id="IPR000754">
    <property type="entry name" value="Ribosomal_uS9"/>
</dbReference>
<evidence type="ECO:0000313" key="5">
    <source>
        <dbReference type="EMBL" id="CBK19972.2"/>
    </source>
</evidence>
<dbReference type="OrthoDB" id="186964at2759"/>
<name>D8LVY3_BLAHO</name>
<keyword evidence="3 4" id="KW-0687">Ribonucleoprotein</keyword>
<dbReference type="GeneID" id="24917685"/>
<dbReference type="PROSITE" id="PS00360">
    <property type="entry name" value="RIBOSOMAL_S9"/>
    <property type="match status" value="1"/>
</dbReference>
<gene>
    <name evidence="5" type="ORF">GSBLH_T00000373001</name>
    <name evidence="6" type="ORF">GSBLH_T00002879001</name>
</gene>
<accession>D8LVY3</accession>
<dbReference type="InParanoid" id="D8LVY3"/>
<dbReference type="Gene3D" id="3.30.230.10">
    <property type="match status" value="1"/>
</dbReference>
<dbReference type="Pfam" id="PF00380">
    <property type="entry name" value="Ribosomal_S9"/>
    <property type="match status" value="1"/>
</dbReference>
<keyword evidence="2 4" id="KW-0689">Ribosomal protein</keyword>
<evidence type="ECO:0000313" key="7">
    <source>
        <dbReference type="Proteomes" id="UP000008312"/>
    </source>
</evidence>
<reference evidence="5" key="1">
    <citation type="submission" date="2010-02" db="EMBL/GenBank/DDBJ databases">
        <title>Sequencing and annotation of the Blastocystis hominis genome.</title>
        <authorList>
            <person name="Wincker P."/>
        </authorList>
    </citation>
    <scope>NUCLEOTIDE SEQUENCE</scope>
    <source>
        <strain evidence="5">Singapore isolate B</strain>
    </source>
</reference>
<dbReference type="OMA" id="WPIEMAR"/>